<organism evidence="2 3">
    <name type="scientific">Cephalotus follicularis</name>
    <name type="common">Albany pitcher plant</name>
    <dbReference type="NCBI Taxonomy" id="3775"/>
    <lineage>
        <taxon>Eukaryota</taxon>
        <taxon>Viridiplantae</taxon>
        <taxon>Streptophyta</taxon>
        <taxon>Embryophyta</taxon>
        <taxon>Tracheophyta</taxon>
        <taxon>Spermatophyta</taxon>
        <taxon>Magnoliopsida</taxon>
        <taxon>eudicotyledons</taxon>
        <taxon>Gunneridae</taxon>
        <taxon>Pentapetalae</taxon>
        <taxon>rosids</taxon>
        <taxon>fabids</taxon>
        <taxon>Oxalidales</taxon>
        <taxon>Cephalotaceae</taxon>
        <taxon>Cephalotus</taxon>
    </lineage>
</organism>
<dbReference type="STRING" id="3775.A0A1Q3CH22"/>
<proteinExistence type="predicted"/>
<dbReference type="Gene3D" id="3.60.40.10">
    <property type="entry name" value="PPM-type phosphatase domain"/>
    <property type="match status" value="1"/>
</dbReference>
<dbReference type="Proteomes" id="UP000187406">
    <property type="component" value="Unassembled WGS sequence"/>
</dbReference>
<evidence type="ECO:0000313" key="3">
    <source>
        <dbReference type="Proteomes" id="UP000187406"/>
    </source>
</evidence>
<dbReference type="EMBL" id="BDDD01001972">
    <property type="protein sequence ID" value="GAV79393.1"/>
    <property type="molecule type" value="Genomic_DNA"/>
</dbReference>
<dbReference type="InParanoid" id="A0A1Q3CH22"/>
<dbReference type="PROSITE" id="PS51746">
    <property type="entry name" value="PPM_2"/>
    <property type="match status" value="1"/>
</dbReference>
<name>A0A1Q3CH22_CEPFO</name>
<dbReference type="PANTHER" id="PTHR47992">
    <property type="entry name" value="PROTEIN PHOSPHATASE"/>
    <property type="match status" value="1"/>
</dbReference>
<evidence type="ECO:0000259" key="1">
    <source>
        <dbReference type="PROSITE" id="PS51746"/>
    </source>
</evidence>
<sequence length="271" mass="30750">MAFKDFYLKLKAFRLRRFVLGDRKSKKREPEIAKKPSWMMPISHGYHVVEDQSSNDSDSDSVVVQREQIGEIEVWFFGVFDAQIGDGVTKYMQSHLFDSKPKESQIRKRSKETMKKAYIGARAKIREAQKADKTLLVGSASVIVINGEKLVVANMGEYKAVVCRDGVAHQISRSHQQTTTRRWTRRLFSGNAAHNKQPQGLELAFGTEKIDSDTEFVIIASCGIWQVMRNQEAASLIRHIEDPQEAAECLAIEAVNRLSKSKISCVVIRFD</sequence>
<dbReference type="SMART" id="SM00332">
    <property type="entry name" value="PP2Cc"/>
    <property type="match status" value="1"/>
</dbReference>
<dbReference type="AlphaFoldDB" id="A0A1Q3CH22"/>
<comment type="caution">
    <text evidence="2">The sequence shown here is derived from an EMBL/GenBank/DDBJ whole genome shotgun (WGS) entry which is preliminary data.</text>
</comment>
<evidence type="ECO:0000313" key="2">
    <source>
        <dbReference type="EMBL" id="GAV79393.1"/>
    </source>
</evidence>
<dbReference type="InterPro" id="IPR015655">
    <property type="entry name" value="PP2C"/>
</dbReference>
<dbReference type="Pfam" id="PF00481">
    <property type="entry name" value="PP2C"/>
    <property type="match status" value="2"/>
</dbReference>
<accession>A0A1Q3CH22</accession>
<protein>
    <submittedName>
        <fullName evidence="2">PP2C domain-containing protein</fullName>
    </submittedName>
</protein>
<keyword evidence="3" id="KW-1185">Reference proteome</keyword>
<feature type="domain" description="PPM-type phosphatase" evidence="1">
    <location>
        <begin position="45"/>
        <end position="270"/>
    </location>
</feature>
<dbReference type="OrthoDB" id="10264738at2759"/>
<dbReference type="SUPFAM" id="SSF81606">
    <property type="entry name" value="PP2C-like"/>
    <property type="match status" value="1"/>
</dbReference>
<dbReference type="CDD" id="cd00143">
    <property type="entry name" value="PP2Cc"/>
    <property type="match status" value="1"/>
</dbReference>
<dbReference type="InterPro" id="IPR036457">
    <property type="entry name" value="PPM-type-like_dom_sf"/>
</dbReference>
<dbReference type="GO" id="GO:0004722">
    <property type="term" value="F:protein serine/threonine phosphatase activity"/>
    <property type="evidence" value="ECO:0007669"/>
    <property type="project" value="InterPro"/>
</dbReference>
<reference evidence="3" key="1">
    <citation type="submission" date="2016-04" db="EMBL/GenBank/DDBJ databases">
        <title>Cephalotus genome sequencing.</title>
        <authorList>
            <person name="Fukushima K."/>
            <person name="Hasebe M."/>
            <person name="Fang X."/>
        </authorList>
    </citation>
    <scope>NUCLEOTIDE SEQUENCE [LARGE SCALE GENOMIC DNA]</scope>
    <source>
        <strain evidence="3">cv. St1</strain>
    </source>
</reference>
<gene>
    <name evidence="2" type="ORF">CFOL_v3_22858</name>
</gene>
<dbReference type="InterPro" id="IPR001932">
    <property type="entry name" value="PPM-type_phosphatase-like_dom"/>
</dbReference>